<organism evidence="1 2">
    <name type="scientific">Virgibacillus salarius</name>
    <dbReference type="NCBI Taxonomy" id="447199"/>
    <lineage>
        <taxon>Bacteria</taxon>
        <taxon>Bacillati</taxon>
        <taxon>Bacillota</taxon>
        <taxon>Bacilli</taxon>
        <taxon>Bacillales</taxon>
        <taxon>Bacillaceae</taxon>
        <taxon>Virgibacillus</taxon>
    </lineage>
</organism>
<evidence type="ECO:0008006" key="3">
    <source>
        <dbReference type="Google" id="ProtNLM"/>
    </source>
</evidence>
<sequence length="324" mass="38327">MDMDMPLTQDHCFLCGEELTENTDEHIFPKWLLHKFNLWNKTITLLNGTLIPYRMLKIPCCNTCNNEHLSQLEIDISKAVDGGYDSFIQLDQDKIFYWAAKILYGLFFKELSLNVDQRNPTAGTIMSPEAMKKFQTLHMLLQGIRFPTEYISVKPYSIFIFKIYEYEEDDWQESNFDYFDSLIQTVYGMKMNDIGFILCIEDSGVQAEFGKDYFNKYMDKTLHPVQLKELYAKINYKEYLAKYSPRYMTIQNDHERIVQVIEPSGYLFDDWSQEFYAHALAHIWSSYPHLGLEDIYFPPNRVMSYLTNEDGSFKQLPKHIFAKK</sequence>
<reference evidence="1" key="1">
    <citation type="submission" date="2021-04" db="EMBL/GenBank/DDBJ databases">
        <title>Isolation and polyphasic classification of algal microorganism.</title>
        <authorList>
            <person name="Wang S."/>
        </authorList>
    </citation>
    <scope>NUCLEOTIDE SEQUENCE</scope>
    <source>
        <strain evidence="1">720a</strain>
    </source>
</reference>
<comment type="caution">
    <text evidence="1">The sequence shown here is derived from an EMBL/GenBank/DDBJ whole genome shotgun (WGS) entry which is preliminary data.</text>
</comment>
<keyword evidence="2" id="KW-1185">Reference proteome</keyword>
<proteinExistence type="predicted"/>
<dbReference type="EMBL" id="JAGSOT010000119">
    <property type="protein sequence ID" value="MBR7798335.1"/>
    <property type="molecule type" value="Genomic_DNA"/>
</dbReference>
<dbReference type="Proteomes" id="UP000675284">
    <property type="component" value="Unassembled WGS sequence"/>
</dbReference>
<dbReference type="AlphaFoldDB" id="A0A941DWZ0"/>
<accession>A0A941DWZ0</accession>
<protein>
    <recommendedName>
        <fullName evidence="3">HNH endonuclease</fullName>
    </recommendedName>
</protein>
<dbReference type="RefSeq" id="WP_166531047.1">
    <property type="nucleotide sequence ID" value="NZ_JAGSOT010000119.1"/>
</dbReference>
<gene>
    <name evidence="1" type="ORF">KCX74_20280</name>
</gene>
<name>A0A941DWZ0_9BACI</name>
<evidence type="ECO:0000313" key="2">
    <source>
        <dbReference type="Proteomes" id="UP000675284"/>
    </source>
</evidence>
<evidence type="ECO:0000313" key="1">
    <source>
        <dbReference type="EMBL" id="MBR7798335.1"/>
    </source>
</evidence>